<dbReference type="InterPro" id="IPR036047">
    <property type="entry name" value="F-box-like_dom_sf"/>
</dbReference>
<evidence type="ECO:0000313" key="4">
    <source>
        <dbReference type="Proteomes" id="UP000726737"/>
    </source>
</evidence>
<organism evidence="3 4">
    <name type="scientific">Mortierella polycephala</name>
    <dbReference type="NCBI Taxonomy" id="41804"/>
    <lineage>
        <taxon>Eukaryota</taxon>
        <taxon>Fungi</taxon>
        <taxon>Fungi incertae sedis</taxon>
        <taxon>Mucoromycota</taxon>
        <taxon>Mortierellomycotina</taxon>
        <taxon>Mortierellomycetes</taxon>
        <taxon>Mortierellales</taxon>
        <taxon>Mortierellaceae</taxon>
        <taxon>Mortierella</taxon>
    </lineage>
</organism>
<evidence type="ECO:0000259" key="2">
    <source>
        <dbReference type="PROSITE" id="PS50181"/>
    </source>
</evidence>
<dbReference type="AlphaFoldDB" id="A0A9P6TW40"/>
<comment type="caution">
    <text evidence="3">The sequence shown here is derived from an EMBL/GenBank/DDBJ whole genome shotgun (WGS) entry which is preliminary data.</text>
</comment>
<reference evidence="3" key="1">
    <citation type="journal article" date="2020" name="Fungal Divers.">
        <title>Resolving the Mortierellaceae phylogeny through synthesis of multi-gene phylogenetics and phylogenomics.</title>
        <authorList>
            <person name="Vandepol N."/>
            <person name="Liber J."/>
            <person name="Desiro A."/>
            <person name="Na H."/>
            <person name="Kennedy M."/>
            <person name="Barry K."/>
            <person name="Grigoriev I.V."/>
            <person name="Miller A.N."/>
            <person name="O'Donnell K."/>
            <person name="Stajich J.E."/>
            <person name="Bonito G."/>
        </authorList>
    </citation>
    <scope>NUCLEOTIDE SEQUENCE</scope>
    <source>
        <strain evidence="3">KOD948</strain>
    </source>
</reference>
<accession>A0A9P6TW40</accession>
<dbReference type="Proteomes" id="UP000726737">
    <property type="component" value="Unassembled WGS sequence"/>
</dbReference>
<protein>
    <recommendedName>
        <fullName evidence="2">F-box domain-containing protein</fullName>
    </recommendedName>
</protein>
<dbReference type="SUPFAM" id="SSF81383">
    <property type="entry name" value="F-box domain"/>
    <property type="match status" value="1"/>
</dbReference>
<feature type="domain" description="F-box" evidence="2">
    <location>
        <begin position="1"/>
        <end position="46"/>
    </location>
</feature>
<dbReference type="OrthoDB" id="3219396at2759"/>
<gene>
    <name evidence="3" type="ORF">BG011_009619</name>
</gene>
<feature type="region of interest" description="Disordered" evidence="1">
    <location>
        <begin position="189"/>
        <end position="218"/>
    </location>
</feature>
<evidence type="ECO:0000256" key="1">
    <source>
        <dbReference type="SAM" id="MobiDB-lite"/>
    </source>
</evidence>
<sequence>MLILELPDEIIYQFLTYAEDIDLQNLALTCKRLRGFTMDGLLRRHILLIRTPARLQSSLADRPSRDRLATQNILRGVRVQFNIQRGHYIGGAASVRSYQISCRLERQIVSNRISRKLKMRPDWTELVEKGLVPDVMFISQEDYEAKRQWLAYRQQQQLFYRNQSCTHPLDREESMDDSIDNLLPHSPTLVVPTHTSQQPNPQSSEGAEHSYLNHPRRQRKSISMALIPKIEILRKAMDRDRLSRFVQKRPSPTELNRSPKTATVLHAHHLTAFSTASSALAQKTAQLSFLLKGGRLGHWLYHRPSLAVMLNERHLLKTEARTAWMVCPGVAKKVRFYEGLIQESADYAQQQQAFWSQLHHNHHHYQYQHQASPVAA</sequence>
<keyword evidence="4" id="KW-1185">Reference proteome</keyword>
<dbReference type="Pfam" id="PF12937">
    <property type="entry name" value="F-box-like"/>
    <property type="match status" value="1"/>
</dbReference>
<dbReference type="EMBL" id="JAAAJA010000873">
    <property type="protein sequence ID" value="KAG0249076.1"/>
    <property type="molecule type" value="Genomic_DNA"/>
</dbReference>
<dbReference type="PROSITE" id="PS50181">
    <property type="entry name" value="FBOX"/>
    <property type="match status" value="1"/>
</dbReference>
<name>A0A9P6TW40_9FUNG</name>
<proteinExistence type="predicted"/>
<feature type="compositionally biased region" description="Polar residues" evidence="1">
    <location>
        <begin position="193"/>
        <end position="205"/>
    </location>
</feature>
<dbReference type="InterPro" id="IPR001810">
    <property type="entry name" value="F-box_dom"/>
</dbReference>
<evidence type="ECO:0000313" key="3">
    <source>
        <dbReference type="EMBL" id="KAG0249076.1"/>
    </source>
</evidence>